<sequence>MSFLVSLGQLGYAKTGQSSAGIHFRVYSRAFIIKHGESRVVIVNVDSGMIGDIVKMEVVKRLQDKYGSSLYSEENILLTATHTHASVGGFMQYLLYNIHTQGFIRQVADVQIDGICRSIDQAHESLRRGYIYWSEGELLHANINRSPHAYDANPPEERAKYKNNTDTKMLLLKFTDLQNNPVAMINWFAVHPTSMNNSNLLISGDNKGYAELMFEYTMNKNLPGKGPFIAAFAQSNEGDVSPNLKGPRCIDTGLPCDFEKSTCNGRTEKCIAFGPGKDMFESTKILGERQLQKALDLFHSASRKLSGTVGFAYQRANMGKYEVGDNEADPITTCTAALGYSFAAGTTDGPGQFDFTQSTTKSTPFWNFVRDFIAAPSKEAIKCHHPKPILLPVGEMNFPYPWVASIVPTQILKVGQLYIIAAPGEFTTMSGRRLRATVERVVKMKDPDAMVVLAGLSNTYTHYVATYEEYQVQRYEGASTLYGPHTLLAYQKQFEGLAVSLTTNTSRPIGPPLPNLLSKQVSFKTGVVFDGAPLGKVFGQVLSDAKAAYNRGERVFVTFVSGHPRNNLMLESTYLTVEKLNPDGESWTVIATDGNWETRFYWRRTSAILGHSEATVMWEIPQDAAPGVYRIRHFGHSKNILQVVTPYEGSSTPSERIPARLLNIKCCKHYLSSFDVGGPRSSTSNHRRKPPEFTGVSSAHSSSWDQALIEPTAAKTEEKQLDSASRKGSQYARNAAQMNSSDSVIHHTYHHSPSDNNGGQLSSSSDHFPHHSSQKNSHRKVASPSMNNGNNYGNGGTAGGRAPSVSGKKQKYTFTSGEAPATVPWGVSSGYHTRPSIRFSARHQLPSPAERRQVLSALIKHPLHIFSYRDRKLPFHLRNRHRVASNIQDTLRALSSTRHHWTDRDDVRLDFSASERRRSIVRLPASQRAVAMGREVLARRLAHGRLPATLDKLRMFHRIQGISLSLADGQRP</sequence>
<name>A0ACB8DX63_DERSI</name>
<organism evidence="1 2">
    <name type="scientific">Dermacentor silvarum</name>
    <name type="common">Tick</name>
    <dbReference type="NCBI Taxonomy" id="543639"/>
    <lineage>
        <taxon>Eukaryota</taxon>
        <taxon>Metazoa</taxon>
        <taxon>Ecdysozoa</taxon>
        <taxon>Arthropoda</taxon>
        <taxon>Chelicerata</taxon>
        <taxon>Arachnida</taxon>
        <taxon>Acari</taxon>
        <taxon>Parasitiformes</taxon>
        <taxon>Ixodida</taxon>
        <taxon>Ixodoidea</taxon>
        <taxon>Ixodidae</taxon>
        <taxon>Rhipicephalinae</taxon>
        <taxon>Dermacentor</taxon>
    </lineage>
</organism>
<evidence type="ECO:0000313" key="2">
    <source>
        <dbReference type="Proteomes" id="UP000821865"/>
    </source>
</evidence>
<reference evidence="1" key="1">
    <citation type="submission" date="2020-05" db="EMBL/GenBank/DDBJ databases">
        <title>Large-scale comparative analyses of tick genomes elucidate their genetic diversity and vector capacities.</title>
        <authorList>
            <person name="Jia N."/>
            <person name="Wang J."/>
            <person name="Shi W."/>
            <person name="Du L."/>
            <person name="Sun Y."/>
            <person name="Zhan W."/>
            <person name="Jiang J."/>
            <person name="Wang Q."/>
            <person name="Zhang B."/>
            <person name="Ji P."/>
            <person name="Sakyi L.B."/>
            <person name="Cui X."/>
            <person name="Yuan T."/>
            <person name="Jiang B."/>
            <person name="Yang W."/>
            <person name="Lam T.T.-Y."/>
            <person name="Chang Q."/>
            <person name="Ding S."/>
            <person name="Wang X."/>
            <person name="Zhu J."/>
            <person name="Ruan X."/>
            <person name="Zhao L."/>
            <person name="Wei J."/>
            <person name="Que T."/>
            <person name="Du C."/>
            <person name="Cheng J."/>
            <person name="Dai P."/>
            <person name="Han X."/>
            <person name="Huang E."/>
            <person name="Gao Y."/>
            <person name="Liu J."/>
            <person name="Shao H."/>
            <person name="Ye R."/>
            <person name="Li L."/>
            <person name="Wei W."/>
            <person name="Wang X."/>
            <person name="Wang C."/>
            <person name="Yang T."/>
            <person name="Huo Q."/>
            <person name="Li W."/>
            <person name="Guo W."/>
            <person name="Chen H."/>
            <person name="Zhou L."/>
            <person name="Ni X."/>
            <person name="Tian J."/>
            <person name="Zhou Y."/>
            <person name="Sheng Y."/>
            <person name="Liu T."/>
            <person name="Pan Y."/>
            <person name="Xia L."/>
            <person name="Li J."/>
            <person name="Zhao F."/>
            <person name="Cao W."/>
        </authorList>
    </citation>
    <scope>NUCLEOTIDE SEQUENCE</scope>
    <source>
        <strain evidence="1">Dsil-2018</strain>
    </source>
</reference>
<protein>
    <submittedName>
        <fullName evidence="1">Uncharacterized protein</fullName>
    </submittedName>
</protein>
<comment type="caution">
    <text evidence="1">The sequence shown here is derived from an EMBL/GenBank/DDBJ whole genome shotgun (WGS) entry which is preliminary data.</text>
</comment>
<evidence type="ECO:0000313" key="1">
    <source>
        <dbReference type="EMBL" id="KAH7978689.1"/>
    </source>
</evidence>
<dbReference type="Proteomes" id="UP000821865">
    <property type="component" value="Chromosome 1"/>
</dbReference>
<accession>A0ACB8DX63</accession>
<gene>
    <name evidence="1" type="ORF">HPB49_006359</name>
</gene>
<dbReference type="EMBL" id="CM023470">
    <property type="protein sequence ID" value="KAH7978689.1"/>
    <property type="molecule type" value="Genomic_DNA"/>
</dbReference>
<proteinExistence type="predicted"/>
<keyword evidence="2" id="KW-1185">Reference proteome</keyword>